<keyword evidence="2" id="KW-1185">Reference proteome</keyword>
<dbReference type="AlphaFoldDB" id="A0A154PNS5"/>
<sequence length="79" mass="8550">MQGVFDVTGRMRGRCGNSLPFLPPRVSCVCHERVDTSDIAVKQGLTGDGRFYCAPTDLITNGGGYFTGVARLNMTGPFY</sequence>
<evidence type="ECO:0000313" key="2">
    <source>
        <dbReference type="Proteomes" id="UP000076502"/>
    </source>
</evidence>
<reference evidence="1 2" key="1">
    <citation type="submission" date="2015-07" db="EMBL/GenBank/DDBJ databases">
        <title>The genome of Dufourea novaeangliae.</title>
        <authorList>
            <person name="Pan H."/>
            <person name="Kapheim K."/>
        </authorList>
    </citation>
    <scope>NUCLEOTIDE SEQUENCE [LARGE SCALE GENOMIC DNA]</scope>
    <source>
        <strain evidence="1">0120121106</strain>
        <tissue evidence="1">Whole body</tissue>
    </source>
</reference>
<proteinExistence type="predicted"/>
<protein>
    <submittedName>
        <fullName evidence="1">Uncharacterized protein</fullName>
    </submittedName>
</protein>
<gene>
    <name evidence="1" type="ORF">WN55_05061</name>
</gene>
<name>A0A154PNS5_DUFNO</name>
<dbReference type="Proteomes" id="UP000076502">
    <property type="component" value="Unassembled WGS sequence"/>
</dbReference>
<evidence type="ECO:0000313" key="1">
    <source>
        <dbReference type="EMBL" id="KZC13509.1"/>
    </source>
</evidence>
<accession>A0A154PNS5</accession>
<dbReference type="EMBL" id="KQ435007">
    <property type="protein sequence ID" value="KZC13509.1"/>
    <property type="molecule type" value="Genomic_DNA"/>
</dbReference>
<organism evidence="1 2">
    <name type="scientific">Dufourea novaeangliae</name>
    <name type="common">Sweat bee</name>
    <dbReference type="NCBI Taxonomy" id="178035"/>
    <lineage>
        <taxon>Eukaryota</taxon>
        <taxon>Metazoa</taxon>
        <taxon>Ecdysozoa</taxon>
        <taxon>Arthropoda</taxon>
        <taxon>Hexapoda</taxon>
        <taxon>Insecta</taxon>
        <taxon>Pterygota</taxon>
        <taxon>Neoptera</taxon>
        <taxon>Endopterygota</taxon>
        <taxon>Hymenoptera</taxon>
        <taxon>Apocrita</taxon>
        <taxon>Aculeata</taxon>
        <taxon>Apoidea</taxon>
        <taxon>Anthophila</taxon>
        <taxon>Halictidae</taxon>
        <taxon>Rophitinae</taxon>
        <taxon>Dufourea</taxon>
    </lineage>
</organism>